<dbReference type="EMBL" id="JAGGKI010000025">
    <property type="protein sequence ID" value="MBP1896481.1"/>
    <property type="molecule type" value="Genomic_DNA"/>
</dbReference>
<dbReference type="CDD" id="cd03416">
    <property type="entry name" value="CbiX_SirB_N"/>
    <property type="match status" value="1"/>
</dbReference>
<dbReference type="InterPro" id="IPR002762">
    <property type="entry name" value="CbiX-like"/>
</dbReference>
<evidence type="ECO:0000313" key="3">
    <source>
        <dbReference type="EMBL" id="MBP1896481.1"/>
    </source>
</evidence>
<gene>
    <name evidence="3" type="ORF">J2Z18_005612</name>
</gene>
<keyword evidence="2" id="KW-0456">Lyase</keyword>
<organism evidence="3 4">
    <name type="scientific">Paenibacillus lactis</name>
    <dbReference type="NCBI Taxonomy" id="228574"/>
    <lineage>
        <taxon>Bacteria</taxon>
        <taxon>Bacillati</taxon>
        <taxon>Bacillota</taxon>
        <taxon>Bacilli</taxon>
        <taxon>Bacillales</taxon>
        <taxon>Paenibacillaceae</taxon>
        <taxon>Paenibacillus</taxon>
    </lineage>
</organism>
<accession>A0ABS4FJP5</accession>
<evidence type="ECO:0000256" key="1">
    <source>
        <dbReference type="ARBA" id="ARBA00022723"/>
    </source>
</evidence>
<dbReference type="SUPFAM" id="SSF53800">
    <property type="entry name" value="Chelatase"/>
    <property type="match status" value="1"/>
</dbReference>
<comment type="caution">
    <text evidence="3">The sequence shown here is derived from an EMBL/GenBank/DDBJ whole genome shotgun (WGS) entry which is preliminary data.</text>
</comment>
<dbReference type="PANTHER" id="PTHR33542:SF3">
    <property type="entry name" value="SIROHYDROCHLORIN FERROCHELATASE, CHLOROPLASTIC"/>
    <property type="match status" value="1"/>
</dbReference>
<dbReference type="Gene3D" id="3.40.50.1400">
    <property type="match status" value="2"/>
</dbReference>
<evidence type="ECO:0000256" key="2">
    <source>
        <dbReference type="ARBA" id="ARBA00023239"/>
    </source>
</evidence>
<protein>
    <submittedName>
        <fullName evidence="3">Sirohydrochlorin ferrochelatase</fullName>
    </submittedName>
</protein>
<dbReference type="Proteomes" id="UP000706926">
    <property type="component" value="Unassembled WGS sequence"/>
</dbReference>
<dbReference type="InterPro" id="IPR050963">
    <property type="entry name" value="Sirohydro_Cobaltochel/CbiX"/>
</dbReference>
<keyword evidence="1" id="KW-0479">Metal-binding</keyword>
<reference evidence="3 4" key="1">
    <citation type="submission" date="2021-03" db="EMBL/GenBank/DDBJ databases">
        <title>Genomic Encyclopedia of Type Strains, Phase IV (KMG-IV): sequencing the most valuable type-strain genomes for metagenomic binning, comparative biology and taxonomic classification.</title>
        <authorList>
            <person name="Goeker M."/>
        </authorList>
    </citation>
    <scope>NUCLEOTIDE SEQUENCE [LARGE SCALE GENOMIC DNA]</scope>
    <source>
        <strain evidence="3 4">DSM 15596</strain>
    </source>
</reference>
<dbReference type="Pfam" id="PF01903">
    <property type="entry name" value="CbiX"/>
    <property type="match status" value="1"/>
</dbReference>
<evidence type="ECO:0000313" key="4">
    <source>
        <dbReference type="Proteomes" id="UP000706926"/>
    </source>
</evidence>
<keyword evidence="4" id="KW-1185">Reference proteome</keyword>
<proteinExistence type="predicted"/>
<sequence length="255" mass="27978">MMAQPGVLVISHGSREQGWVSLVDEAVGKLAARMDMPVVASYLELVEGRLIQDGITALEDQGVTDIVVIPLFVSSGSTHVDEIAYAIGAKAVPELETDLEPFRVRAAVHFGTPMDDHPDIAAMVWDKVSELSVQPEKEVILLVGHGSRHDGFRRRWEEGMSRLAGRVGALSGTSVDYALLSPGNVREKALQWKERGCEVIAAPLFLSEGYFTEKVIPDRIQGLSCRYSGKTLLPHPLLSHWMESQAHLMIQSLKS</sequence>
<name>A0ABS4FJP5_9BACL</name>
<dbReference type="PANTHER" id="PTHR33542">
    <property type="entry name" value="SIROHYDROCHLORIN FERROCHELATASE, CHLOROPLASTIC"/>
    <property type="match status" value="1"/>
</dbReference>